<proteinExistence type="predicted"/>
<keyword evidence="1" id="KW-1133">Transmembrane helix</keyword>
<feature type="transmembrane region" description="Helical" evidence="1">
    <location>
        <begin position="12"/>
        <end position="33"/>
    </location>
</feature>
<organism evidence="2 3">
    <name type="scientific">Chryseolinea lacunae</name>
    <dbReference type="NCBI Taxonomy" id="2801331"/>
    <lineage>
        <taxon>Bacteria</taxon>
        <taxon>Pseudomonadati</taxon>
        <taxon>Bacteroidota</taxon>
        <taxon>Cytophagia</taxon>
        <taxon>Cytophagales</taxon>
        <taxon>Fulvivirgaceae</taxon>
        <taxon>Chryseolinea</taxon>
    </lineage>
</organism>
<keyword evidence="1" id="KW-0472">Membrane</keyword>
<name>A0ABS1KW08_9BACT</name>
<reference evidence="2 3" key="1">
    <citation type="submission" date="2021-01" db="EMBL/GenBank/DDBJ databases">
        <title>Chryseolinea sp. Jin1 Genome sequencing and assembly.</title>
        <authorList>
            <person name="Kim I."/>
        </authorList>
    </citation>
    <scope>NUCLEOTIDE SEQUENCE [LARGE SCALE GENOMIC DNA]</scope>
    <source>
        <strain evidence="2 3">Jin1</strain>
    </source>
</reference>
<dbReference type="RefSeq" id="WP_202012779.1">
    <property type="nucleotide sequence ID" value="NZ_JAERRB010000007.1"/>
</dbReference>
<feature type="transmembrane region" description="Helical" evidence="1">
    <location>
        <begin position="132"/>
        <end position="150"/>
    </location>
</feature>
<keyword evidence="1" id="KW-0812">Transmembrane</keyword>
<evidence type="ECO:0000313" key="2">
    <source>
        <dbReference type="EMBL" id="MBL0743432.1"/>
    </source>
</evidence>
<protein>
    <submittedName>
        <fullName evidence="2">Uncharacterized protein</fullName>
    </submittedName>
</protein>
<comment type="caution">
    <text evidence="2">The sequence shown here is derived from an EMBL/GenBank/DDBJ whole genome shotgun (WGS) entry which is preliminary data.</text>
</comment>
<evidence type="ECO:0000313" key="3">
    <source>
        <dbReference type="Proteomes" id="UP000613030"/>
    </source>
</evidence>
<keyword evidence="3" id="KW-1185">Reference proteome</keyword>
<dbReference type="Proteomes" id="UP000613030">
    <property type="component" value="Unassembled WGS sequence"/>
</dbReference>
<gene>
    <name evidence="2" type="ORF">JI741_19525</name>
</gene>
<sequence length="166" mass="19123">MIAATGVLKKFIPYQSCIFAALILLLACSNAFGQHLMLQKKNRNKNVYYDVGDEITYYTDRHSKVTDTILAFEDSAIVFRGYKIHITKITALHIDEKTRWWLRYKPAQLLLLAGAGYLVLDVINNEEFNRQTLIISGTAIGTGLLLKLFIRNKIKIRRNTRLRVLY</sequence>
<feature type="transmembrane region" description="Helical" evidence="1">
    <location>
        <begin position="102"/>
        <end position="120"/>
    </location>
</feature>
<evidence type="ECO:0000256" key="1">
    <source>
        <dbReference type="SAM" id="Phobius"/>
    </source>
</evidence>
<dbReference type="EMBL" id="JAERRB010000007">
    <property type="protein sequence ID" value="MBL0743432.1"/>
    <property type="molecule type" value="Genomic_DNA"/>
</dbReference>
<accession>A0ABS1KW08</accession>